<protein>
    <recommendedName>
        <fullName evidence="2">Transcription factor zinc-finger domain-containing protein</fullName>
    </recommendedName>
</protein>
<proteinExistence type="predicted"/>
<feature type="domain" description="Transcription factor zinc-finger" evidence="2">
    <location>
        <begin position="2"/>
        <end position="41"/>
    </location>
</feature>
<organism evidence="3 4">
    <name type="scientific">Meridianimarinicoccus aquatilis</name>
    <dbReference type="NCBI Taxonomy" id="2552766"/>
    <lineage>
        <taxon>Bacteria</taxon>
        <taxon>Pseudomonadati</taxon>
        <taxon>Pseudomonadota</taxon>
        <taxon>Alphaproteobacteria</taxon>
        <taxon>Rhodobacterales</taxon>
        <taxon>Paracoccaceae</taxon>
        <taxon>Meridianimarinicoccus</taxon>
    </lineage>
</organism>
<dbReference type="OrthoDB" id="9814037at2"/>
<feature type="compositionally biased region" description="Basic and acidic residues" evidence="1">
    <location>
        <begin position="51"/>
        <end position="60"/>
    </location>
</feature>
<evidence type="ECO:0000313" key="4">
    <source>
        <dbReference type="Proteomes" id="UP000294562"/>
    </source>
</evidence>
<keyword evidence="4" id="KW-1185">Reference proteome</keyword>
<evidence type="ECO:0000313" key="3">
    <source>
        <dbReference type="EMBL" id="TDL83789.1"/>
    </source>
</evidence>
<dbReference type="InterPro" id="IPR027392">
    <property type="entry name" value="TF_Znf"/>
</dbReference>
<dbReference type="Pfam" id="PF13453">
    <property type="entry name" value="Zn_ribbon_TFIIB"/>
    <property type="match status" value="1"/>
</dbReference>
<accession>A0A4V3BAR4</accession>
<feature type="region of interest" description="Disordered" evidence="1">
    <location>
        <begin position="42"/>
        <end position="67"/>
    </location>
</feature>
<name>A0A4V3BAR4_9RHOB</name>
<sequence>MKCPIDGRELAGKSHAGVEINFCPKCRGVWLDQGELGKIIENSAAQASRSPGRDYDEDGYHPISSKKPKSFLSELFDF</sequence>
<evidence type="ECO:0000259" key="2">
    <source>
        <dbReference type="Pfam" id="PF13453"/>
    </source>
</evidence>
<evidence type="ECO:0000256" key="1">
    <source>
        <dbReference type="SAM" id="MobiDB-lite"/>
    </source>
</evidence>
<gene>
    <name evidence="3" type="ORF">E2L05_19335</name>
</gene>
<comment type="caution">
    <text evidence="3">The sequence shown here is derived from an EMBL/GenBank/DDBJ whole genome shotgun (WGS) entry which is preliminary data.</text>
</comment>
<dbReference type="AlphaFoldDB" id="A0A4V3BAR4"/>
<dbReference type="EMBL" id="SMZO01000085">
    <property type="protein sequence ID" value="TDL83789.1"/>
    <property type="molecule type" value="Genomic_DNA"/>
</dbReference>
<dbReference type="RefSeq" id="WP_133344572.1">
    <property type="nucleotide sequence ID" value="NZ_SMZO01000085.1"/>
</dbReference>
<reference evidence="3 4" key="1">
    <citation type="submission" date="2019-03" db="EMBL/GenBank/DDBJ databases">
        <title>Rhodobacteraceae bacterium SM1902, a new member of the family Rhodobacteraceae isolated from Yantai.</title>
        <authorList>
            <person name="Sun Y."/>
        </authorList>
    </citation>
    <scope>NUCLEOTIDE SEQUENCE [LARGE SCALE GENOMIC DNA]</scope>
    <source>
        <strain evidence="3 4">SM1902</strain>
    </source>
</reference>
<dbReference type="Proteomes" id="UP000294562">
    <property type="component" value="Unassembled WGS sequence"/>
</dbReference>